<organism evidence="2">
    <name type="scientific">Anguilla anguilla</name>
    <name type="common">European freshwater eel</name>
    <name type="synonym">Muraena anguilla</name>
    <dbReference type="NCBI Taxonomy" id="7936"/>
    <lineage>
        <taxon>Eukaryota</taxon>
        <taxon>Metazoa</taxon>
        <taxon>Chordata</taxon>
        <taxon>Craniata</taxon>
        <taxon>Vertebrata</taxon>
        <taxon>Euteleostomi</taxon>
        <taxon>Actinopterygii</taxon>
        <taxon>Neopterygii</taxon>
        <taxon>Teleostei</taxon>
        <taxon>Anguilliformes</taxon>
        <taxon>Anguillidae</taxon>
        <taxon>Anguilla</taxon>
    </lineage>
</organism>
<reference evidence="2" key="1">
    <citation type="submission" date="2014-11" db="EMBL/GenBank/DDBJ databases">
        <authorList>
            <person name="Amaro Gonzalez C."/>
        </authorList>
    </citation>
    <scope>NUCLEOTIDE SEQUENCE</scope>
</reference>
<dbReference type="EMBL" id="GBXM01016942">
    <property type="protein sequence ID" value="JAH91635.1"/>
    <property type="molecule type" value="Transcribed_RNA"/>
</dbReference>
<proteinExistence type="predicted"/>
<reference evidence="2" key="2">
    <citation type="journal article" date="2015" name="Fish Shellfish Immunol.">
        <title>Early steps in the European eel (Anguilla anguilla)-Vibrio vulnificus interaction in the gills: Role of the RtxA13 toxin.</title>
        <authorList>
            <person name="Callol A."/>
            <person name="Pajuelo D."/>
            <person name="Ebbesson L."/>
            <person name="Teles M."/>
            <person name="MacKenzie S."/>
            <person name="Amaro C."/>
        </authorList>
    </citation>
    <scope>NUCLEOTIDE SEQUENCE</scope>
</reference>
<feature type="compositionally biased region" description="Basic and acidic residues" evidence="1">
    <location>
        <begin position="9"/>
        <end position="28"/>
    </location>
</feature>
<evidence type="ECO:0000313" key="2">
    <source>
        <dbReference type="EMBL" id="JAH91635.1"/>
    </source>
</evidence>
<dbReference type="AlphaFoldDB" id="A0A0E9WPX8"/>
<protein>
    <submittedName>
        <fullName evidence="2">Uncharacterized protein</fullName>
    </submittedName>
</protein>
<sequence length="108" mass="12927">MFNDNAVMVERERERERKREREQERMREKEVIPNTRIIQFVCYTCTATNCFTKSKIIQYIVTCIYSVVNIPFCQILHKNIYRGEAYSLNRKCGQRSKCGKKSVLHNIE</sequence>
<feature type="region of interest" description="Disordered" evidence="1">
    <location>
        <begin position="1"/>
        <end position="28"/>
    </location>
</feature>
<name>A0A0E9WPX8_ANGAN</name>
<accession>A0A0E9WPX8</accession>
<evidence type="ECO:0000256" key="1">
    <source>
        <dbReference type="SAM" id="MobiDB-lite"/>
    </source>
</evidence>